<evidence type="ECO:0000256" key="6">
    <source>
        <dbReference type="ARBA" id="ARBA00022692"/>
    </source>
</evidence>
<feature type="transmembrane region" description="Helical" evidence="12">
    <location>
        <begin position="125"/>
        <end position="147"/>
    </location>
</feature>
<dbReference type="Proteomes" id="UP000074382">
    <property type="component" value="Unassembled WGS sequence"/>
</dbReference>
<sequence length="413" mass="44164">MFDDPLLWARLQFALTAGIHYTFVALTLGMAALILVSQFSAVLRGDAARLAAVRFWGGLYVVNYGMGVLSGLVMELQLALNWNGLNEVFGHVVSAPLAVETVAAFFAESTFLGLWIFGWDRMNRWLHLACFGVVTLTAYLSAFWVLVSNGFLKNPVGFEMRGGVAVLTDPVALVTNPSALLAFGHVATSTLLVGGLVTAGVSAYHLRRGSDPEGMFRRGVRRGVLAASVALLPTAAAGGAQYPLLFDPPASSGTTLDAAEIERIEAAGSGLVRVLAETGNAVMALVWTVFFLVLPLALLAWPLRGLDRWRWLQWLMPVLPVLALLAGVGGWVYRELNRQPWTVRHHLTTAQAVTELSPGLALLSFVLFTGVFVVLAGITGWLLVRFARRGPAGGPLAPAPPPDSGAAVPVHSY</sequence>
<evidence type="ECO:0000256" key="11">
    <source>
        <dbReference type="ARBA" id="ARBA00023136"/>
    </source>
</evidence>
<feature type="transmembrane region" description="Helical" evidence="12">
    <location>
        <begin position="179"/>
        <end position="204"/>
    </location>
</feature>
<evidence type="ECO:0000256" key="5">
    <source>
        <dbReference type="ARBA" id="ARBA00022617"/>
    </source>
</evidence>
<dbReference type="GO" id="GO:0046872">
    <property type="term" value="F:metal ion binding"/>
    <property type="evidence" value="ECO:0007669"/>
    <property type="project" value="UniProtKB-KW"/>
</dbReference>
<accession>A0A147KDV4</accession>
<dbReference type="GO" id="GO:0016682">
    <property type="term" value="F:oxidoreductase activity, acting on diphenols and related substances as donors, oxygen as acceptor"/>
    <property type="evidence" value="ECO:0007669"/>
    <property type="project" value="TreeGrafter"/>
</dbReference>
<protein>
    <submittedName>
        <fullName evidence="13">Cytochrome bd ubiquinol oxidase subunit I</fullName>
    </submittedName>
</protein>
<keyword evidence="4" id="KW-1003">Cell membrane</keyword>
<dbReference type="GO" id="GO:0020037">
    <property type="term" value="F:heme binding"/>
    <property type="evidence" value="ECO:0007669"/>
    <property type="project" value="TreeGrafter"/>
</dbReference>
<keyword evidence="11 12" id="KW-0472">Membrane</keyword>
<feature type="transmembrane region" description="Helical" evidence="12">
    <location>
        <begin position="281"/>
        <end position="302"/>
    </location>
</feature>
<evidence type="ECO:0000256" key="9">
    <source>
        <dbReference type="ARBA" id="ARBA00022989"/>
    </source>
</evidence>
<keyword evidence="7" id="KW-0479">Metal-binding</keyword>
<dbReference type="GO" id="GO:0009055">
    <property type="term" value="F:electron transfer activity"/>
    <property type="evidence" value="ECO:0007669"/>
    <property type="project" value="InterPro"/>
</dbReference>
<dbReference type="GO" id="GO:0070069">
    <property type="term" value="C:cytochrome complex"/>
    <property type="evidence" value="ECO:0007669"/>
    <property type="project" value="InterPro"/>
</dbReference>
<dbReference type="AlphaFoldDB" id="A0A147KDV4"/>
<dbReference type="PANTHER" id="PTHR30365">
    <property type="entry name" value="CYTOCHROME D UBIQUINOL OXIDASE"/>
    <property type="match status" value="1"/>
</dbReference>
<proteinExistence type="inferred from homology"/>
<keyword evidence="10" id="KW-0408">Iron</keyword>
<comment type="subcellular location">
    <subcellularLocation>
        <location evidence="1">Cell membrane</location>
        <topology evidence="1">Multi-pass membrane protein</topology>
    </subcellularLocation>
</comment>
<reference evidence="14" key="1">
    <citation type="journal article" date="2017" name="Acta Aliment.">
        <title>Plant polysaccharide degrading enzyme system of Thermpbifida cellulosilytica TB100 revealed by de novo genome project data.</title>
        <authorList>
            <person name="Toth A."/>
            <person name="Baka E."/>
            <person name="Luzics S."/>
            <person name="Bata-Vidacs I."/>
            <person name="Nagy I."/>
            <person name="Balint B."/>
            <person name="Herceg R."/>
            <person name="Olasz F."/>
            <person name="Wilk T."/>
            <person name="Nagy T."/>
            <person name="Kriszt B."/>
            <person name="Nagy I."/>
            <person name="Kukolya J."/>
        </authorList>
    </citation>
    <scope>NUCLEOTIDE SEQUENCE [LARGE SCALE GENOMIC DNA]</scope>
    <source>
        <strain evidence="14">TB100</strain>
    </source>
</reference>
<keyword evidence="3" id="KW-0813">Transport</keyword>
<dbReference type="PATRIC" id="fig|665004.4.peg.250"/>
<keyword evidence="9 12" id="KW-1133">Transmembrane helix</keyword>
<keyword evidence="6 12" id="KW-0812">Transmembrane</keyword>
<dbReference type="PIRSF" id="PIRSF006446">
    <property type="entry name" value="Cyt_quinol_oxidase_1"/>
    <property type="match status" value="1"/>
</dbReference>
<feature type="transmembrane region" description="Helical" evidence="12">
    <location>
        <begin position="20"/>
        <end position="43"/>
    </location>
</feature>
<dbReference type="Pfam" id="PF01654">
    <property type="entry name" value="Cyt_bd_oxida_I"/>
    <property type="match status" value="2"/>
</dbReference>
<evidence type="ECO:0000256" key="10">
    <source>
        <dbReference type="ARBA" id="ARBA00023004"/>
    </source>
</evidence>
<name>A0A147KDV4_THECS</name>
<evidence type="ECO:0000256" key="12">
    <source>
        <dbReference type="SAM" id="Phobius"/>
    </source>
</evidence>
<evidence type="ECO:0000313" key="14">
    <source>
        <dbReference type="Proteomes" id="UP000074382"/>
    </source>
</evidence>
<keyword evidence="14" id="KW-1185">Reference proteome</keyword>
<evidence type="ECO:0000256" key="4">
    <source>
        <dbReference type="ARBA" id="ARBA00022475"/>
    </source>
</evidence>
<evidence type="ECO:0000256" key="7">
    <source>
        <dbReference type="ARBA" id="ARBA00022723"/>
    </source>
</evidence>
<dbReference type="STRING" id="665004.AC529_17280"/>
<evidence type="ECO:0000256" key="3">
    <source>
        <dbReference type="ARBA" id="ARBA00022448"/>
    </source>
</evidence>
<evidence type="ECO:0000313" key="13">
    <source>
        <dbReference type="EMBL" id="KUP95465.1"/>
    </source>
</evidence>
<feature type="transmembrane region" description="Helical" evidence="12">
    <location>
        <begin position="314"/>
        <end position="333"/>
    </location>
</feature>
<comment type="similarity">
    <text evidence="2">Belongs to the cytochrome ubiquinol oxidase subunit 1 family.</text>
</comment>
<evidence type="ECO:0000256" key="1">
    <source>
        <dbReference type="ARBA" id="ARBA00004651"/>
    </source>
</evidence>
<dbReference type="GO" id="GO:0005886">
    <property type="term" value="C:plasma membrane"/>
    <property type="evidence" value="ECO:0007669"/>
    <property type="project" value="UniProtKB-SubCell"/>
</dbReference>
<feature type="transmembrane region" description="Helical" evidence="12">
    <location>
        <begin position="224"/>
        <end position="244"/>
    </location>
</feature>
<feature type="transmembrane region" description="Helical" evidence="12">
    <location>
        <begin position="94"/>
        <end position="118"/>
    </location>
</feature>
<dbReference type="PANTHER" id="PTHR30365:SF14">
    <property type="entry name" value="CYTOCHROME BD MENAQUINOL OXIDASE SUBUNIT I-RELATED"/>
    <property type="match status" value="1"/>
</dbReference>
<organism evidence="13 14">
    <name type="scientific">Thermobifida cellulosilytica TB100</name>
    <dbReference type="NCBI Taxonomy" id="665004"/>
    <lineage>
        <taxon>Bacteria</taxon>
        <taxon>Bacillati</taxon>
        <taxon>Actinomycetota</taxon>
        <taxon>Actinomycetes</taxon>
        <taxon>Streptosporangiales</taxon>
        <taxon>Nocardiopsidaceae</taxon>
        <taxon>Thermobifida</taxon>
    </lineage>
</organism>
<feature type="transmembrane region" description="Helical" evidence="12">
    <location>
        <begin position="360"/>
        <end position="384"/>
    </location>
</feature>
<evidence type="ECO:0000256" key="2">
    <source>
        <dbReference type="ARBA" id="ARBA00009819"/>
    </source>
</evidence>
<comment type="caution">
    <text evidence="13">The sequence shown here is derived from an EMBL/GenBank/DDBJ whole genome shotgun (WGS) entry which is preliminary data.</text>
</comment>
<keyword evidence="8" id="KW-0249">Electron transport</keyword>
<dbReference type="EMBL" id="LGEM01000124">
    <property type="protein sequence ID" value="KUP95465.1"/>
    <property type="molecule type" value="Genomic_DNA"/>
</dbReference>
<dbReference type="OrthoDB" id="9807042at2"/>
<dbReference type="InterPro" id="IPR002585">
    <property type="entry name" value="Cyt-d_ubiquinol_oxidase_su_1"/>
</dbReference>
<evidence type="ECO:0000256" key="8">
    <source>
        <dbReference type="ARBA" id="ARBA00022982"/>
    </source>
</evidence>
<dbReference type="RefSeq" id="WP_068753076.1">
    <property type="nucleotide sequence ID" value="NZ_KQ950180.1"/>
</dbReference>
<keyword evidence="5" id="KW-0349">Heme</keyword>
<gene>
    <name evidence="13" type="ORF">AC529_17280</name>
</gene>
<feature type="transmembrane region" description="Helical" evidence="12">
    <location>
        <begin position="55"/>
        <end position="74"/>
    </location>
</feature>
<dbReference type="GO" id="GO:0019646">
    <property type="term" value="P:aerobic electron transport chain"/>
    <property type="evidence" value="ECO:0007669"/>
    <property type="project" value="InterPro"/>
</dbReference>